<feature type="region of interest" description="Disordered" evidence="7">
    <location>
        <begin position="55"/>
        <end position="133"/>
    </location>
</feature>
<feature type="coiled-coil region" evidence="6">
    <location>
        <begin position="517"/>
        <end position="610"/>
    </location>
</feature>
<evidence type="ECO:0000256" key="4">
    <source>
        <dbReference type="ARBA" id="ARBA00023054"/>
    </source>
</evidence>
<dbReference type="OrthoDB" id="2020852at2759"/>
<feature type="compositionally biased region" description="Low complexity" evidence="7">
    <location>
        <begin position="359"/>
        <end position="377"/>
    </location>
</feature>
<evidence type="ECO:0000256" key="1">
    <source>
        <dbReference type="ARBA" id="ARBA00004267"/>
    </source>
</evidence>
<dbReference type="Pfam" id="PF10495">
    <property type="entry name" value="PACT_coil_coil"/>
    <property type="match status" value="1"/>
</dbReference>
<comment type="subcellular location">
    <subcellularLocation>
        <location evidence="1">Cytoplasm</location>
        <location evidence="1">Cytoskeleton</location>
        <location evidence="1">Microtubule organizing center</location>
    </subcellularLocation>
</comment>
<feature type="coiled-coil region" evidence="6">
    <location>
        <begin position="840"/>
        <end position="867"/>
    </location>
</feature>
<accession>A0A261Y2U7</accession>
<dbReference type="InterPro" id="IPR019528">
    <property type="entry name" value="PACT_domain"/>
</dbReference>
<evidence type="ECO:0000313" key="10">
    <source>
        <dbReference type="Proteomes" id="UP000242875"/>
    </source>
</evidence>
<feature type="compositionally biased region" description="Polar residues" evidence="7">
    <location>
        <begin position="95"/>
        <end position="113"/>
    </location>
</feature>
<feature type="region of interest" description="Disordered" evidence="7">
    <location>
        <begin position="358"/>
        <end position="382"/>
    </location>
</feature>
<evidence type="ECO:0000256" key="6">
    <source>
        <dbReference type="SAM" id="Coils"/>
    </source>
</evidence>
<evidence type="ECO:0000256" key="3">
    <source>
        <dbReference type="ARBA" id="ARBA00022553"/>
    </source>
</evidence>
<dbReference type="GO" id="GO:0005737">
    <property type="term" value="C:cytoplasm"/>
    <property type="evidence" value="ECO:0007669"/>
    <property type="project" value="UniProtKB-ARBA"/>
</dbReference>
<name>A0A261Y2U7_9FUNG</name>
<keyword evidence="5" id="KW-0206">Cytoskeleton</keyword>
<dbReference type="AlphaFoldDB" id="A0A261Y2U7"/>
<evidence type="ECO:0000313" key="9">
    <source>
        <dbReference type="EMBL" id="OZJ04888.1"/>
    </source>
</evidence>
<evidence type="ECO:0000256" key="5">
    <source>
        <dbReference type="ARBA" id="ARBA00023212"/>
    </source>
</evidence>
<feature type="domain" description="Pericentrin/AKAP-450 centrosomal targeting" evidence="8">
    <location>
        <begin position="923"/>
        <end position="1001"/>
    </location>
</feature>
<organism evidence="9 10">
    <name type="scientific">Bifiguratus adelaidae</name>
    <dbReference type="NCBI Taxonomy" id="1938954"/>
    <lineage>
        <taxon>Eukaryota</taxon>
        <taxon>Fungi</taxon>
        <taxon>Fungi incertae sedis</taxon>
        <taxon>Mucoromycota</taxon>
        <taxon>Mucoromycotina</taxon>
        <taxon>Endogonomycetes</taxon>
        <taxon>Endogonales</taxon>
        <taxon>Endogonales incertae sedis</taxon>
        <taxon>Bifiguratus</taxon>
    </lineage>
</organism>
<sequence length="1015" mass="115838">MLSELNAIQQDAALQEDHLQATKDATAKSTLKSVAPDVFHHDTEQFSTIGAIENAVPSPNSSIKQPPNLCEPERQTNISSGRVSRIPSFTRPKQFKSNTAPPSQIHQATLSSETDADTVARENSTETVDEEQLRFELQESRKRTRDLELLLEAKLGSSSEDRASSREQDPFLYDLQPRSQPFVSADVARKIECARSIEQICRYLSAQSQYGLSSPAAARTSLNTISTSENVMTSHDRDLIHLQLTHVVNGLLNALRERVREIMKMTSEDAGLFKRGKIANEFQDFAFTGGSHRRPTIARQNSIFFTKMTLSTEELNKTLEAHQSIMSSCHRTLKEFDRLQDTMDQLGDQINIIPATTQSDRVSPSVSSSSSVRMDSSSNHDEERPILEVGAQFLQQFQERLYDRNHISEKYAALMALVNAQKENTNKWRSVVDWYASTCKNLHQGNKEIIDGINEQAALCNDLCQNDLEANSALRIALKDMNIVMTMRDNTLRTSLSTLEQKLSDNEKEISTKALKIQTLEAKCADMRQELDTFRDREENDARRVMAEKEVERLKEHIGKLEQSLTVSQKECRLLEEKIGVLTNDHTVALAKMEDDHRKAQDELEEKATVMRAVYELSQWLRRDTNELKTIADEKDATYLEALHQLEQNLRQTLIELVTEKNHSKKLSGQLQLSETTSQSLENTLKYMEKEAAKKEDRLVILQKECEETANELATLRQKLGNLEEQWASDQDLSEALLSEKLQELAELEQKMRAQEADVQQAQALIAENEAKFTAELGSFEGVLRHMHQHLDALMRSSLELFESDSDNESCRQDRSNSLQRMADTWTLLENSALSGEISADEYASQLEELSRQIHQEQQQRKNEMIEGLYHDWKSKALEPAMRRTAELEQGMVDLQHALAARKKKYTEQIQYAARQLKYMKAKFSREAGFRSDLAYQKRYMQMRIDNLQSRQQEILAFVSNLDVDAPVGETHVRLSGPSKFRSVAFALIALQRMRNLKYEWDTLKKLKPTTIPAN</sequence>
<dbReference type="Proteomes" id="UP000242875">
    <property type="component" value="Unassembled WGS sequence"/>
</dbReference>
<evidence type="ECO:0000259" key="8">
    <source>
        <dbReference type="Pfam" id="PF10495"/>
    </source>
</evidence>
<protein>
    <recommendedName>
        <fullName evidence="8">Pericentrin/AKAP-450 centrosomal targeting domain-containing protein</fullName>
    </recommendedName>
</protein>
<evidence type="ECO:0000256" key="2">
    <source>
        <dbReference type="ARBA" id="ARBA00022490"/>
    </source>
</evidence>
<dbReference type="EMBL" id="MVBO01000027">
    <property type="protein sequence ID" value="OZJ04888.1"/>
    <property type="molecule type" value="Genomic_DNA"/>
</dbReference>
<dbReference type="GO" id="GO:0005815">
    <property type="term" value="C:microtubule organizing center"/>
    <property type="evidence" value="ECO:0007669"/>
    <property type="project" value="UniProtKB-SubCell"/>
</dbReference>
<reference evidence="9 10" key="1">
    <citation type="journal article" date="2017" name="Mycologia">
        <title>Bifiguratus adelaidae, gen. et sp. nov., a new member of Mucoromycotina in endophytic and soil-dwelling habitats.</title>
        <authorList>
            <person name="Torres-Cruz T.J."/>
            <person name="Billingsley Tobias T.L."/>
            <person name="Almatruk M."/>
            <person name="Hesse C."/>
            <person name="Kuske C.R."/>
            <person name="Desiro A."/>
            <person name="Benucci G.M."/>
            <person name="Bonito G."/>
            <person name="Stajich J.E."/>
            <person name="Dunlap C."/>
            <person name="Arnold A.E."/>
            <person name="Porras-Alfaro A."/>
        </authorList>
    </citation>
    <scope>NUCLEOTIDE SEQUENCE [LARGE SCALE GENOMIC DNA]</scope>
    <source>
        <strain evidence="9 10">AZ0501</strain>
    </source>
</reference>
<feature type="coiled-coil region" evidence="6">
    <location>
        <begin position="643"/>
        <end position="772"/>
    </location>
</feature>
<comment type="caution">
    <text evidence="9">The sequence shown here is derived from an EMBL/GenBank/DDBJ whole genome shotgun (WGS) entry which is preliminary data.</text>
</comment>
<keyword evidence="4 6" id="KW-0175">Coiled coil</keyword>
<keyword evidence="2" id="KW-0963">Cytoplasm</keyword>
<evidence type="ECO:0000256" key="7">
    <source>
        <dbReference type="SAM" id="MobiDB-lite"/>
    </source>
</evidence>
<gene>
    <name evidence="9" type="ORF">BZG36_02500</name>
</gene>
<keyword evidence="10" id="KW-1185">Reference proteome</keyword>
<proteinExistence type="predicted"/>
<keyword evidence="3" id="KW-0597">Phosphoprotein</keyword>